<proteinExistence type="predicted"/>
<name>G2QST2_THETT</name>
<keyword evidence="4" id="KW-1185">Reference proteome</keyword>
<feature type="transmembrane region" description="Helical" evidence="2">
    <location>
        <begin position="308"/>
        <end position="330"/>
    </location>
</feature>
<feature type="region of interest" description="Disordered" evidence="1">
    <location>
        <begin position="550"/>
        <end position="679"/>
    </location>
</feature>
<protein>
    <submittedName>
        <fullName evidence="3">Uncharacterized protein</fullName>
    </submittedName>
</protein>
<dbReference type="HOGENOM" id="CLU_020690_0_0_1"/>
<feature type="compositionally biased region" description="Basic and acidic residues" evidence="1">
    <location>
        <begin position="582"/>
        <end position="593"/>
    </location>
</feature>
<dbReference type="Proteomes" id="UP000008181">
    <property type="component" value="Chromosome 1"/>
</dbReference>
<feature type="region of interest" description="Disordered" evidence="1">
    <location>
        <begin position="365"/>
        <end position="428"/>
    </location>
</feature>
<dbReference type="GeneID" id="11521350"/>
<gene>
    <name evidence="3" type="ORF">THITE_120585</name>
</gene>
<sequence length="679" mass="73486">MSPTYIGALGGVDWLESRDDTRRVLANFDHFNRSGSGIFQSETNRTISRQRFLNEVTWNTTRSIRTSTIVLASLNIIAAFATAVGILCDSYFRKRRNDRNFRFRRNGFTFVPEAEVYPLVLSVGIFIQSFIFAGAQSTGLDSLFGPGCTWLAELMLPAVFIVPYTQLVLGIDVAIRALRKQPFAPRGKYNVPVCLSIIGLLLLANFLVADFDHSPNFCLSSLFWFVSHYSIACFALFIAITGIILVCVVIICVRLHRSIKVEITARVAASRMVYYLALAVVSKAFLIPFFFVQGFMDGRGQLSNALTLGMIAAVVANVSGLMTGGLYLFLKSSPATTIGPRDKAGEYENRRAFYKMARYDSNDSDDNAGGSVGHMNDQVAGSRTLRRVDSEVTLLSGENEAEASDSKSTKSASTHNGRRSPNPVRSSKFTSAVASVLMPKAPEPARIPTMPAAGHLRKRSYSLFPRSTVASKTSMVLLPATTYSPADALKPPPSMANLANMRHRRDSSLVSSATVQIGIRLSSVDDIPPLAQDRTAASDDVAHTLDCPSVVKPVGLENPKRPGPLDASAAISVPPPEPADATSKRDPVKDAKMKTLPPVPKINSQVPKAEPPPQEEVTLSPSVYSPQTPTKVKLPSPKGVGFSMPVPKTTNGVPPRSPPRRRGTGDATPPSADAKGAWI</sequence>
<keyword evidence="2" id="KW-0472">Membrane</keyword>
<dbReference type="KEGG" id="ttt:THITE_120585"/>
<keyword evidence="2" id="KW-0812">Transmembrane</keyword>
<dbReference type="OrthoDB" id="5368516at2759"/>
<reference evidence="3 4" key="1">
    <citation type="journal article" date="2011" name="Nat. Biotechnol.">
        <title>Comparative genomic analysis of the thermophilic biomass-degrading fungi Myceliophthora thermophila and Thielavia terrestris.</title>
        <authorList>
            <person name="Berka R.M."/>
            <person name="Grigoriev I.V."/>
            <person name="Otillar R."/>
            <person name="Salamov A."/>
            <person name="Grimwood J."/>
            <person name="Reid I."/>
            <person name="Ishmael N."/>
            <person name="John T."/>
            <person name="Darmond C."/>
            <person name="Moisan M.-C."/>
            <person name="Henrissat B."/>
            <person name="Coutinho P.M."/>
            <person name="Lombard V."/>
            <person name="Natvig D.O."/>
            <person name="Lindquist E."/>
            <person name="Schmutz J."/>
            <person name="Lucas S."/>
            <person name="Harris P."/>
            <person name="Powlowski J."/>
            <person name="Bellemare A."/>
            <person name="Taylor D."/>
            <person name="Butler G."/>
            <person name="de Vries R.P."/>
            <person name="Allijn I.E."/>
            <person name="van den Brink J."/>
            <person name="Ushinsky S."/>
            <person name="Storms R."/>
            <person name="Powell A.J."/>
            <person name="Paulsen I.T."/>
            <person name="Elbourne L.D.H."/>
            <person name="Baker S.E."/>
            <person name="Magnuson J."/>
            <person name="LaBoissiere S."/>
            <person name="Clutterbuck A.J."/>
            <person name="Martinez D."/>
            <person name="Wogulis M."/>
            <person name="de Leon A.L."/>
            <person name="Rey M.W."/>
            <person name="Tsang A."/>
        </authorList>
    </citation>
    <scope>NUCLEOTIDE SEQUENCE [LARGE SCALE GENOMIC DNA]</scope>
    <source>
        <strain evidence="4">ATCC 38088 / NRRL 8126</strain>
    </source>
</reference>
<accession>G2QST2</accession>
<feature type="transmembrane region" description="Helical" evidence="2">
    <location>
        <begin position="69"/>
        <end position="93"/>
    </location>
</feature>
<keyword evidence="2" id="KW-1133">Transmembrane helix</keyword>
<dbReference type="RefSeq" id="XP_003648993.1">
    <property type="nucleotide sequence ID" value="XM_003648945.1"/>
</dbReference>
<evidence type="ECO:0000313" key="3">
    <source>
        <dbReference type="EMBL" id="AEO62657.1"/>
    </source>
</evidence>
<dbReference type="eggNOG" id="ENOG502SMUJ">
    <property type="taxonomic scope" value="Eukaryota"/>
</dbReference>
<feature type="compositionally biased region" description="Polar residues" evidence="1">
    <location>
        <begin position="617"/>
        <end position="630"/>
    </location>
</feature>
<evidence type="ECO:0000313" key="4">
    <source>
        <dbReference type="Proteomes" id="UP000008181"/>
    </source>
</evidence>
<feature type="transmembrane region" description="Helical" evidence="2">
    <location>
        <begin position="114"/>
        <end position="135"/>
    </location>
</feature>
<organism evidence="3 4">
    <name type="scientific">Thermothielavioides terrestris (strain ATCC 38088 / NRRL 8126)</name>
    <name type="common">Thielavia terrestris</name>
    <dbReference type="NCBI Taxonomy" id="578455"/>
    <lineage>
        <taxon>Eukaryota</taxon>
        <taxon>Fungi</taxon>
        <taxon>Dikarya</taxon>
        <taxon>Ascomycota</taxon>
        <taxon>Pezizomycotina</taxon>
        <taxon>Sordariomycetes</taxon>
        <taxon>Sordariomycetidae</taxon>
        <taxon>Sordariales</taxon>
        <taxon>Chaetomiaceae</taxon>
        <taxon>Thermothielavioides</taxon>
        <taxon>Thermothielavioides terrestris</taxon>
    </lineage>
</organism>
<feature type="transmembrane region" description="Helical" evidence="2">
    <location>
        <begin position="155"/>
        <end position="177"/>
    </location>
</feature>
<dbReference type="AlphaFoldDB" id="G2QST2"/>
<evidence type="ECO:0000256" key="1">
    <source>
        <dbReference type="SAM" id="MobiDB-lite"/>
    </source>
</evidence>
<dbReference type="EMBL" id="CP003009">
    <property type="protein sequence ID" value="AEO62657.1"/>
    <property type="molecule type" value="Genomic_DNA"/>
</dbReference>
<feature type="transmembrane region" description="Helical" evidence="2">
    <location>
        <begin position="273"/>
        <end position="296"/>
    </location>
</feature>
<feature type="transmembrane region" description="Helical" evidence="2">
    <location>
        <begin position="229"/>
        <end position="253"/>
    </location>
</feature>
<feature type="transmembrane region" description="Helical" evidence="2">
    <location>
        <begin position="189"/>
        <end position="209"/>
    </location>
</feature>
<evidence type="ECO:0000256" key="2">
    <source>
        <dbReference type="SAM" id="Phobius"/>
    </source>
</evidence>